<evidence type="ECO:0000313" key="1">
    <source>
        <dbReference type="EMBL" id="GES00126.1"/>
    </source>
</evidence>
<dbReference type="Proteomes" id="UP000334990">
    <property type="component" value="Unassembled WGS sequence"/>
</dbReference>
<dbReference type="RefSeq" id="WP_246238572.1">
    <property type="nucleotide sequence ID" value="NZ_BAAABN010000030.1"/>
</dbReference>
<dbReference type="AlphaFoldDB" id="A0A5M3VU74"/>
<protein>
    <submittedName>
        <fullName evidence="1">Uncharacterized protein</fullName>
    </submittedName>
</protein>
<dbReference type="EMBL" id="BLAD01000043">
    <property type="protein sequence ID" value="GES00126.1"/>
    <property type="molecule type" value="Genomic_DNA"/>
</dbReference>
<accession>A0A5M3VU74</accession>
<keyword evidence="2" id="KW-1185">Reference proteome</keyword>
<comment type="caution">
    <text evidence="1">The sequence shown here is derived from an EMBL/GenBank/DDBJ whole genome shotgun (WGS) entry which is preliminary data.</text>
</comment>
<sequence length="125" mass="13895">MRYEAFGRVMAALAAEAEAIESCRDLSWWLGADHAWNIEWRDGPYAHELAALLHDRLADAGLDDLAHHSGGGTLQVLGIPFVLHAVDPLGLDRMRNRPGLWRLSQALDPLQHTAARRPWEELLGG</sequence>
<name>A0A5M3VU74_9ACTN</name>
<organism evidence="1 2">
    <name type="scientific">Acrocarpospora corrugata</name>
    <dbReference type="NCBI Taxonomy" id="35763"/>
    <lineage>
        <taxon>Bacteria</taxon>
        <taxon>Bacillati</taxon>
        <taxon>Actinomycetota</taxon>
        <taxon>Actinomycetes</taxon>
        <taxon>Streptosporangiales</taxon>
        <taxon>Streptosporangiaceae</taxon>
        <taxon>Acrocarpospora</taxon>
    </lineage>
</organism>
<proteinExistence type="predicted"/>
<evidence type="ECO:0000313" key="2">
    <source>
        <dbReference type="Proteomes" id="UP000334990"/>
    </source>
</evidence>
<reference evidence="1 2" key="1">
    <citation type="submission" date="2019-10" db="EMBL/GenBank/DDBJ databases">
        <title>Whole genome shotgun sequence of Acrocarpospora corrugata NBRC 13972.</title>
        <authorList>
            <person name="Ichikawa N."/>
            <person name="Kimura A."/>
            <person name="Kitahashi Y."/>
            <person name="Komaki H."/>
            <person name="Oguchi A."/>
        </authorList>
    </citation>
    <scope>NUCLEOTIDE SEQUENCE [LARGE SCALE GENOMIC DNA]</scope>
    <source>
        <strain evidence="1 2">NBRC 13972</strain>
    </source>
</reference>
<gene>
    <name evidence="1" type="ORF">Acor_21890</name>
</gene>